<dbReference type="AlphaFoldDB" id="A0A0A8YNG3"/>
<organism evidence="1">
    <name type="scientific">Arundo donax</name>
    <name type="common">Giant reed</name>
    <name type="synonym">Donax arundinaceus</name>
    <dbReference type="NCBI Taxonomy" id="35708"/>
    <lineage>
        <taxon>Eukaryota</taxon>
        <taxon>Viridiplantae</taxon>
        <taxon>Streptophyta</taxon>
        <taxon>Embryophyta</taxon>
        <taxon>Tracheophyta</taxon>
        <taxon>Spermatophyta</taxon>
        <taxon>Magnoliopsida</taxon>
        <taxon>Liliopsida</taxon>
        <taxon>Poales</taxon>
        <taxon>Poaceae</taxon>
        <taxon>PACMAD clade</taxon>
        <taxon>Arundinoideae</taxon>
        <taxon>Arundineae</taxon>
        <taxon>Arundo</taxon>
    </lineage>
</organism>
<proteinExistence type="predicted"/>
<reference evidence="1" key="2">
    <citation type="journal article" date="2015" name="Data Brief">
        <title>Shoot transcriptome of the giant reed, Arundo donax.</title>
        <authorList>
            <person name="Barrero R.A."/>
            <person name="Guerrero F.D."/>
            <person name="Moolhuijzen P."/>
            <person name="Goolsby J.A."/>
            <person name="Tidwell J."/>
            <person name="Bellgard S.E."/>
            <person name="Bellgard M.I."/>
        </authorList>
    </citation>
    <scope>NUCLEOTIDE SEQUENCE</scope>
    <source>
        <tissue evidence="1">Shoot tissue taken approximately 20 cm above the soil surface</tissue>
    </source>
</reference>
<dbReference type="EMBL" id="GBRH01273678">
    <property type="protein sequence ID" value="JAD24217.1"/>
    <property type="molecule type" value="Transcribed_RNA"/>
</dbReference>
<sequence>MICRPRPGTKTQAQKKIVDCQLLACCEL</sequence>
<reference evidence="1" key="1">
    <citation type="submission" date="2014-09" db="EMBL/GenBank/DDBJ databases">
        <authorList>
            <person name="Magalhaes I.L.F."/>
            <person name="Oliveira U."/>
            <person name="Santos F.R."/>
            <person name="Vidigal T.H.D.A."/>
            <person name="Brescovit A.D."/>
            <person name="Santos A.J."/>
        </authorList>
    </citation>
    <scope>NUCLEOTIDE SEQUENCE</scope>
    <source>
        <tissue evidence="1">Shoot tissue taken approximately 20 cm above the soil surface</tissue>
    </source>
</reference>
<name>A0A0A8YNG3_ARUDO</name>
<protein>
    <submittedName>
        <fullName evidence="1">Uncharacterized protein</fullName>
    </submittedName>
</protein>
<evidence type="ECO:0000313" key="1">
    <source>
        <dbReference type="EMBL" id="JAD24217.1"/>
    </source>
</evidence>
<accession>A0A0A8YNG3</accession>